<feature type="domain" description="Outer membrane protein beta-barrel" evidence="6">
    <location>
        <begin position="43"/>
        <end position="160"/>
    </location>
</feature>
<evidence type="ECO:0000256" key="5">
    <source>
        <dbReference type="SAM" id="MobiDB-lite"/>
    </source>
</evidence>
<feature type="region of interest" description="Disordered" evidence="5">
    <location>
        <begin position="1"/>
        <end position="25"/>
    </location>
</feature>
<dbReference type="RefSeq" id="WP_408080793.1">
    <property type="nucleotide sequence ID" value="NZ_JBELQC010000013.1"/>
</dbReference>
<dbReference type="InterPro" id="IPR051692">
    <property type="entry name" value="OMP-like"/>
</dbReference>
<comment type="subcellular location">
    <subcellularLocation>
        <location evidence="1">Membrane</location>
    </subcellularLocation>
</comment>
<comment type="caution">
    <text evidence="7">The sequence shown here is derived from an EMBL/GenBank/DDBJ whole genome shotgun (WGS) entry which is preliminary data.</text>
</comment>
<evidence type="ECO:0000259" key="6">
    <source>
        <dbReference type="Pfam" id="PF13505"/>
    </source>
</evidence>
<sequence>EADLQGSAERAHSRRSDPFNFDPGGEGATVGALNQDIDARILWFGTVRGRIGALLQPLLLLYATAGLAYGETKVTGSGTATGGLTGISYAFSSSKVNVGWTAGAGLEGMLPNCKGWTWKLEYLHVDLGSQSGTGTDAVFATTYSWNAKFTDDIVRVGVNYHLP</sequence>
<protein>
    <submittedName>
        <fullName evidence="7">Outer membrane beta-barrel protein</fullName>
    </submittedName>
</protein>
<dbReference type="PANTHER" id="PTHR34001">
    <property type="entry name" value="BLL7405 PROTEIN"/>
    <property type="match status" value="1"/>
</dbReference>
<comment type="similarity">
    <text evidence="4">Belongs to the Omp25/RopB family.</text>
</comment>
<keyword evidence="2" id="KW-0732">Signal</keyword>
<reference evidence="7 8" key="1">
    <citation type="submission" date="2024-06" db="EMBL/GenBank/DDBJ databases">
        <authorList>
            <person name="Kaempfer P."/>
            <person name="Viver T."/>
        </authorList>
    </citation>
    <scope>NUCLEOTIDE SEQUENCE [LARGE SCALE GENOMIC DNA]</scope>
    <source>
        <strain evidence="7 8">ST-64</strain>
    </source>
</reference>
<dbReference type="Pfam" id="PF13505">
    <property type="entry name" value="OMP_b-brl"/>
    <property type="match status" value="1"/>
</dbReference>
<proteinExistence type="inferred from homology"/>
<keyword evidence="3" id="KW-0472">Membrane</keyword>
<evidence type="ECO:0000256" key="1">
    <source>
        <dbReference type="ARBA" id="ARBA00004370"/>
    </source>
</evidence>
<keyword evidence="8" id="KW-1185">Reference proteome</keyword>
<evidence type="ECO:0000256" key="4">
    <source>
        <dbReference type="ARBA" id="ARBA00038306"/>
    </source>
</evidence>
<name>A0ABW8YR70_9SPHN</name>
<dbReference type="PANTHER" id="PTHR34001:SF3">
    <property type="entry name" value="BLL7405 PROTEIN"/>
    <property type="match status" value="1"/>
</dbReference>
<evidence type="ECO:0000313" key="8">
    <source>
        <dbReference type="Proteomes" id="UP001629244"/>
    </source>
</evidence>
<dbReference type="SUPFAM" id="SSF56925">
    <property type="entry name" value="OMPA-like"/>
    <property type="match status" value="1"/>
</dbReference>
<gene>
    <name evidence="7" type="ORF">ABS767_17590</name>
</gene>
<dbReference type="InterPro" id="IPR027385">
    <property type="entry name" value="Beta-barrel_OMP"/>
</dbReference>
<organism evidence="7 8">
    <name type="scientific">Sphingomonas plantiphila</name>
    <dbReference type="NCBI Taxonomy" id="3163295"/>
    <lineage>
        <taxon>Bacteria</taxon>
        <taxon>Pseudomonadati</taxon>
        <taxon>Pseudomonadota</taxon>
        <taxon>Alphaproteobacteria</taxon>
        <taxon>Sphingomonadales</taxon>
        <taxon>Sphingomonadaceae</taxon>
        <taxon>Sphingomonas</taxon>
    </lineage>
</organism>
<evidence type="ECO:0000313" key="7">
    <source>
        <dbReference type="EMBL" id="MFL9842788.1"/>
    </source>
</evidence>
<dbReference type="Gene3D" id="2.40.160.20">
    <property type="match status" value="1"/>
</dbReference>
<accession>A0ABW8YR70</accession>
<evidence type="ECO:0000256" key="3">
    <source>
        <dbReference type="ARBA" id="ARBA00023136"/>
    </source>
</evidence>
<dbReference type="EMBL" id="JBELQC010000013">
    <property type="protein sequence ID" value="MFL9842788.1"/>
    <property type="molecule type" value="Genomic_DNA"/>
</dbReference>
<dbReference type="InterPro" id="IPR011250">
    <property type="entry name" value="OMP/PagP_B-barrel"/>
</dbReference>
<feature type="non-terminal residue" evidence="7">
    <location>
        <position position="1"/>
    </location>
</feature>
<dbReference type="Proteomes" id="UP001629244">
    <property type="component" value="Unassembled WGS sequence"/>
</dbReference>
<evidence type="ECO:0000256" key="2">
    <source>
        <dbReference type="ARBA" id="ARBA00022729"/>
    </source>
</evidence>